<dbReference type="Proteomes" id="UP000494363">
    <property type="component" value="Unassembled WGS sequence"/>
</dbReference>
<accession>A0A6J5FAH3</accession>
<gene>
    <name evidence="1" type="ORF">LMG29542_08060</name>
</gene>
<protein>
    <submittedName>
        <fullName evidence="1">Uncharacterized protein</fullName>
    </submittedName>
</protein>
<dbReference type="RefSeq" id="WP_175233197.1">
    <property type="nucleotide sequence ID" value="NZ_CADIKH010000150.1"/>
</dbReference>
<keyword evidence="2" id="KW-1185">Reference proteome</keyword>
<name>A0A6J5FAH3_9BURK</name>
<dbReference type="EMBL" id="CADIKH010000150">
    <property type="protein sequence ID" value="CAB3774682.1"/>
    <property type="molecule type" value="Genomic_DNA"/>
</dbReference>
<proteinExistence type="predicted"/>
<dbReference type="AlphaFoldDB" id="A0A6J5FAH3"/>
<evidence type="ECO:0000313" key="2">
    <source>
        <dbReference type="Proteomes" id="UP000494363"/>
    </source>
</evidence>
<organism evidence="1 2">
    <name type="scientific">Paraburkholderia humisilvae</name>
    <dbReference type="NCBI Taxonomy" id="627669"/>
    <lineage>
        <taxon>Bacteria</taxon>
        <taxon>Pseudomonadati</taxon>
        <taxon>Pseudomonadota</taxon>
        <taxon>Betaproteobacteria</taxon>
        <taxon>Burkholderiales</taxon>
        <taxon>Burkholderiaceae</taxon>
        <taxon>Paraburkholderia</taxon>
    </lineage>
</organism>
<evidence type="ECO:0000313" key="1">
    <source>
        <dbReference type="EMBL" id="CAB3774682.1"/>
    </source>
</evidence>
<sequence>MTIKVSIKHVKSQRYLALSGNVLWLATAPFPWYLNATADEVAKYTFKSCIFYDEFMTTCVASDSGSLDTEFGHTNSLELSGVSSDPTKMFIFSPLGSNDPKAGYPIMVTEGGNTRMLNTGVDEHDIAVPIFGDDDWTDNCGWIVSP</sequence>
<reference evidence="1 2" key="1">
    <citation type="submission" date="2020-04" db="EMBL/GenBank/DDBJ databases">
        <authorList>
            <person name="De Canck E."/>
        </authorList>
    </citation>
    <scope>NUCLEOTIDE SEQUENCE [LARGE SCALE GENOMIC DNA]</scope>
    <source>
        <strain evidence="1 2">LMG 29542</strain>
    </source>
</reference>